<dbReference type="EMBL" id="QOVM01000001">
    <property type="protein sequence ID" value="RXG24360.1"/>
    <property type="molecule type" value="Genomic_DNA"/>
</dbReference>
<dbReference type="Proteomes" id="UP000289238">
    <property type="component" value="Unassembled WGS sequence"/>
</dbReference>
<reference evidence="1 2" key="1">
    <citation type="submission" date="2018-07" db="EMBL/GenBank/DDBJ databases">
        <title>Leeuwenhoekiella genomics.</title>
        <authorList>
            <person name="Tahon G."/>
            <person name="Willems A."/>
        </authorList>
    </citation>
    <scope>NUCLEOTIDE SEQUENCE [LARGE SCALE GENOMIC DNA]</scope>
    <source>
        <strain evidence="1 2">LMG 22550</strain>
    </source>
</reference>
<comment type="caution">
    <text evidence="1">The sequence shown here is derived from an EMBL/GenBank/DDBJ whole genome shotgun (WGS) entry which is preliminary data.</text>
</comment>
<proteinExistence type="predicted"/>
<evidence type="ECO:0000313" key="2">
    <source>
        <dbReference type="Proteomes" id="UP000289238"/>
    </source>
</evidence>
<protein>
    <submittedName>
        <fullName evidence="1">Uncharacterized protein</fullName>
    </submittedName>
</protein>
<gene>
    <name evidence="1" type="ORF">DSM00_148</name>
</gene>
<keyword evidence="2" id="KW-1185">Reference proteome</keyword>
<name>A0A4Q0PC03_9FLAO</name>
<evidence type="ECO:0000313" key="1">
    <source>
        <dbReference type="EMBL" id="RXG24360.1"/>
    </source>
</evidence>
<dbReference type="AlphaFoldDB" id="A0A4Q0PC03"/>
<organism evidence="1 2">
    <name type="scientific">Leeuwenhoekiella aequorea</name>
    <dbReference type="NCBI Taxonomy" id="283736"/>
    <lineage>
        <taxon>Bacteria</taxon>
        <taxon>Pseudomonadati</taxon>
        <taxon>Bacteroidota</taxon>
        <taxon>Flavobacteriia</taxon>
        <taxon>Flavobacteriales</taxon>
        <taxon>Flavobacteriaceae</taxon>
        <taxon>Leeuwenhoekiella</taxon>
    </lineage>
</organism>
<sequence length="226" mass="27549">MACITHPFIFIVLAQLDLVKLEQELKKRWPYRDIWFRKQNDVWDKYSNFIYNIQEFEALLERIRETVDKHRLNKKHFFYYTVNRWYNFWSACAVEQVFIELDGVDAAKNKKDRLVDFSIQGIKFDLKTSKFPKGFGRDLDFAMSHQQKLIKWLYLNQSTGRRYHIENRLFLIVYSEDGDHYKLKAEIEWLKTHIEEYVESFDIYNLKRPHITETKPAYSDIIWAIK</sequence>
<accession>A0A4Q0PC03</accession>